<protein>
    <recommendedName>
        <fullName evidence="3">DUF3052 domain-containing protein</fullName>
    </recommendedName>
</protein>
<dbReference type="Pfam" id="PF11253">
    <property type="entry name" value="DUF3052"/>
    <property type="match status" value="1"/>
</dbReference>
<organism evidence="1 2">
    <name type="scientific">Mobilicoccus pelagius NBRC 104925</name>
    <dbReference type="NCBI Taxonomy" id="1089455"/>
    <lineage>
        <taxon>Bacteria</taxon>
        <taxon>Bacillati</taxon>
        <taxon>Actinomycetota</taxon>
        <taxon>Actinomycetes</taxon>
        <taxon>Micrococcales</taxon>
        <taxon>Dermatophilaceae</taxon>
        <taxon>Mobilicoccus</taxon>
    </lineage>
</organism>
<gene>
    <name evidence="1" type="ORF">MOPEL_029_00960</name>
</gene>
<dbReference type="InterPro" id="IPR021412">
    <property type="entry name" value="DUF3052"/>
</dbReference>
<sequence length="140" mass="15074">MRVVGTSTAGPVSKLGLAEDQVVLELGYDDDVDDELRSQIEAVVGRGLEDEDYEEVVDAVLLWWRDDDGDLTDALVDALVTLEDHGFIVLLTPKVGLDGDVDASDVAEAAETAGLHASVSVNLTPEWSATRLVAPRTNRR</sequence>
<dbReference type="eggNOG" id="ENOG5032TPU">
    <property type="taxonomic scope" value="Bacteria"/>
</dbReference>
<evidence type="ECO:0008006" key="3">
    <source>
        <dbReference type="Google" id="ProtNLM"/>
    </source>
</evidence>
<reference evidence="1 2" key="1">
    <citation type="submission" date="2012-02" db="EMBL/GenBank/DDBJ databases">
        <title>Whole genome shotgun sequence of Mobilicoccus pelagius NBRC 104925.</title>
        <authorList>
            <person name="Yoshida Y."/>
            <person name="Hosoyama A."/>
            <person name="Tsuchikane K."/>
            <person name="Katsumata H."/>
            <person name="Yamazaki S."/>
            <person name="Fujita N."/>
        </authorList>
    </citation>
    <scope>NUCLEOTIDE SEQUENCE [LARGE SCALE GENOMIC DNA]</scope>
    <source>
        <strain evidence="1 2">NBRC 104925</strain>
    </source>
</reference>
<accession>H5UQ10</accession>
<evidence type="ECO:0000313" key="1">
    <source>
        <dbReference type="EMBL" id="GAB47815.1"/>
    </source>
</evidence>
<dbReference type="RefSeq" id="WP_009481713.1">
    <property type="nucleotide sequence ID" value="NZ_BAFE01000027.1"/>
</dbReference>
<dbReference type="OrthoDB" id="5185945at2"/>
<dbReference type="AlphaFoldDB" id="H5UQ10"/>
<dbReference type="STRING" id="1089455.MOPEL_029_00960"/>
<dbReference type="EMBL" id="BAFE01000027">
    <property type="protein sequence ID" value="GAB47815.1"/>
    <property type="molecule type" value="Genomic_DNA"/>
</dbReference>
<proteinExistence type="predicted"/>
<keyword evidence="2" id="KW-1185">Reference proteome</keyword>
<name>H5UQ10_9MICO</name>
<comment type="caution">
    <text evidence="1">The sequence shown here is derived from an EMBL/GenBank/DDBJ whole genome shotgun (WGS) entry which is preliminary data.</text>
</comment>
<dbReference type="Proteomes" id="UP000004367">
    <property type="component" value="Unassembled WGS sequence"/>
</dbReference>
<evidence type="ECO:0000313" key="2">
    <source>
        <dbReference type="Proteomes" id="UP000004367"/>
    </source>
</evidence>